<gene>
    <name evidence="2" type="ORF">LSAA_11164</name>
</gene>
<protein>
    <submittedName>
        <fullName evidence="2">(salmon louse) hypothetical protein</fullName>
    </submittedName>
</protein>
<keyword evidence="3" id="KW-1185">Reference proteome</keyword>
<evidence type="ECO:0000313" key="3">
    <source>
        <dbReference type="Proteomes" id="UP000675881"/>
    </source>
</evidence>
<accession>A0A7R8D0N5</accession>
<dbReference type="Pfam" id="PF13843">
    <property type="entry name" value="DDE_Tnp_1_7"/>
    <property type="match status" value="1"/>
</dbReference>
<reference evidence="2" key="1">
    <citation type="submission" date="2021-02" db="EMBL/GenBank/DDBJ databases">
        <authorList>
            <person name="Bekaert M."/>
        </authorList>
    </citation>
    <scope>NUCLEOTIDE SEQUENCE</scope>
    <source>
        <strain evidence="2">IoA-00</strain>
    </source>
</reference>
<dbReference type="PANTHER" id="PTHR46599:SF6">
    <property type="entry name" value="DUAL SPECIFICITY PHOSPHATASE 26"/>
    <property type="match status" value="1"/>
</dbReference>
<organism evidence="2 3">
    <name type="scientific">Lepeophtheirus salmonis</name>
    <name type="common">Salmon louse</name>
    <name type="synonym">Caligus salmonis</name>
    <dbReference type="NCBI Taxonomy" id="72036"/>
    <lineage>
        <taxon>Eukaryota</taxon>
        <taxon>Metazoa</taxon>
        <taxon>Ecdysozoa</taxon>
        <taxon>Arthropoda</taxon>
        <taxon>Crustacea</taxon>
        <taxon>Multicrustacea</taxon>
        <taxon>Hexanauplia</taxon>
        <taxon>Copepoda</taxon>
        <taxon>Siphonostomatoida</taxon>
        <taxon>Caligidae</taxon>
        <taxon>Lepeophtheirus</taxon>
    </lineage>
</organism>
<evidence type="ECO:0000259" key="1">
    <source>
        <dbReference type="Pfam" id="PF13843"/>
    </source>
</evidence>
<dbReference type="PANTHER" id="PTHR46599">
    <property type="entry name" value="PIGGYBAC TRANSPOSABLE ELEMENT-DERIVED PROTEIN 4"/>
    <property type="match status" value="1"/>
</dbReference>
<name>A0A7R8D0N5_LEPSM</name>
<evidence type="ECO:0000313" key="2">
    <source>
        <dbReference type="EMBL" id="CAF2985745.1"/>
    </source>
</evidence>
<dbReference type="EMBL" id="HG994585">
    <property type="protein sequence ID" value="CAF2985745.1"/>
    <property type="molecule type" value="Genomic_DNA"/>
</dbReference>
<dbReference type="AlphaFoldDB" id="A0A7R8D0N5"/>
<proteinExistence type="predicted"/>
<feature type="domain" description="PiggyBac transposable element-derived protein" evidence="1">
    <location>
        <begin position="18"/>
        <end position="99"/>
    </location>
</feature>
<dbReference type="Proteomes" id="UP000675881">
    <property type="component" value="Chromosome 6"/>
</dbReference>
<dbReference type="InterPro" id="IPR029526">
    <property type="entry name" value="PGBD"/>
</dbReference>
<sequence length="107" mass="12058">MSNWFVLQVVVLSDSISQVYTGKLADGHPEKNQGMRVVLDLTEGLRDHNVTCDNFFTSYQLGQQLLKRKITMVGTVRKNKPELPPALLVSKDRDVFSSKFAFTPITT</sequence>